<dbReference type="InterPro" id="IPR005821">
    <property type="entry name" value="Ion_trans_dom"/>
</dbReference>
<feature type="transmembrane region" description="Helical" evidence="5">
    <location>
        <begin position="164"/>
        <end position="186"/>
    </location>
</feature>
<evidence type="ECO:0000256" key="5">
    <source>
        <dbReference type="SAM" id="Phobius"/>
    </source>
</evidence>
<evidence type="ECO:0000259" key="6">
    <source>
        <dbReference type="Pfam" id="PF00520"/>
    </source>
</evidence>
<dbReference type="RefSeq" id="XP_014669422.1">
    <property type="nucleotide sequence ID" value="XM_014813936.1"/>
</dbReference>
<evidence type="ECO:0000256" key="2">
    <source>
        <dbReference type="ARBA" id="ARBA00022692"/>
    </source>
</evidence>
<evidence type="ECO:0000256" key="3">
    <source>
        <dbReference type="ARBA" id="ARBA00022989"/>
    </source>
</evidence>
<feature type="transmembrane region" description="Helical" evidence="5">
    <location>
        <begin position="206"/>
        <end position="229"/>
    </location>
</feature>
<feature type="transmembrane region" description="Helical" evidence="5">
    <location>
        <begin position="284"/>
        <end position="306"/>
    </location>
</feature>
<dbReference type="Proteomes" id="UP000695022">
    <property type="component" value="Unplaced"/>
</dbReference>
<dbReference type="GeneID" id="106810554"/>
<dbReference type="PANTHER" id="PTHR13800">
    <property type="entry name" value="TRANSIENT RECEPTOR POTENTIAL CATION CHANNEL, SUBFAMILY M, MEMBER 6"/>
    <property type="match status" value="1"/>
</dbReference>
<dbReference type="PANTHER" id="PTHR13800:SF12">
    <property type="entry name" value="TRANSIENT RECEPTOR POTENTIAL CATION CHANNEL SUBFAMILY M MEMBER-LIKE 2"/>
    <property type="match status" value="1"/>
</dbReference>
<keyword evidence="3 5" id="KW-1133">Transmembrane helix</keyword>
<keyword evidence="7" id="KW-1185">Reference proteome</keyword>
<feature type="transmembrane region" description="Helical" evidence="5">
    <location>
        <begin position="137"/>
        <end position="158"/>
    </location>
</feature>
<dbReference type="InterPro" id="IPR050927">
    <property type="entry name" value="TRPM"/>
</dbReference>
<protein>
    <submittedName>
        <fullName evidence="8">Transient receptor potential cation channel subfamily M member 5-like</fullName>
    </submittedName>
</protein>
<gene>
    <name evidence="8" type="primary">LOC106810554</name>
</gene>
<keyword evidence="2 5" id="KW-0812">Transmembrane</keyword>
<name>A0ABM1EB51_PRICU</name>
<feature type="domain" description="Ion transport" evidence="6">
    <location>
        <begin position="79"/>
        <end position="309"/>
    </location>
</feature>
<dbReference type="Pfam" id="PF00520">
    <property type="entry name" value="Ion_trans"/>
    <property type="match status" value="1"/>
</dbReference>
<feature type="transmembrane region" description="Helical" evidence="5">
    <location>
        <begin position="69"/>
        <end position="91"/>
    </location>
</feature>
<feature type="transmembrane region" description="Helical" evidence="5">
    <location>
        <begin position="97"/>
        <end position="116"/>
    </location>
</feature>
<evidence type="ECO:0000256" key="4">
    <source>
        <dbReference type="ARBA" id="ARBA00023136"/>
    </source>
</evidence>
<organism evidence="7 8">
    <name type="scientific">Priapulus caudatus</name>
    <name type="common">Priapulid worm</name>
    <dbReference type="NCBI Taxonomy" id="37621"/>
    <lineage>
        <taxon>Eukaryota</taxon>
        <taxon>Metazoa</taxon>
        <taxon>Ecdysozoa</taxon>
        <taxon>Scalidophora</taxon>
        <taxon>Priapulida</taxon>
        <taxon>Priapulimorpha</taxon>
        <taxon>Priapulimorphida</taxon>
        <taxon>Priapulidae</taxon>
        <taxon>Priapulus</taxon>
    </lineage>
</organism>
<evidence type="ECO:0000256" key="1">
    <source>
        <dbReference type="ARBA" id="ARBA00004141"/>
    </source>
</evidence>
<keyword evidence="4 5" id="KW-0472">Membrane</keyword>
<accession>A0ABM1EB51</accession>
<comment type="subcellular location">
    <subcellularLocation>
        <location evidence="1">Membrane</location>
        <topology evidence="1">Multi-pass membrane protein</topology>
    </subcellularLocation>
</comment>
<sequence length="340" mass="38723">MQKSVINRPRPISKMWSYQGNRKVDQPGEGQASPCLANTGLLQKKGQREKLHKVGCLLKLIMFYNSPKVIFSANCMSYIAFLMLFSHILLSNFHPEFRIADTILCAWVFTFFMEEIRQMITHTGKTLLRKVVSYLEFWNTADMFAIIVFAIGMTLRLAPFKNTFMAARVLLALDLVLFYMRLLHIFFVHKELGPKLVMIARMMNDLLYFISIMVVFLIAYGVASMAILYPNTPFSARLVKGVLYNAYFQMYGELFLESIEGTDCSSIAAVWQTGALPRCPELSNVVLCLLALYLLLTNILLFNLLIAMFRKQGVKGWLPNLVICETGESTSGSLWSCFKS</sequence>
<proteinExistence type="predicted"/>
<reference evidence="8" key="1">
    <citation type="submission" date="2025-08" db="UniProtKB">
        <authorList>
            <consortium name="RefSeq"/>
        </authorList>
    </citation>
    <scope>IDENTIFICATION</scope>
</reference>
<evidence type="ECO:0000313" key="8">
    <source>
        <dbReference type="RefSeq" id="XP_014669422.1"/>
    </source>
</evidence>
<evidence type="ECO:0000313" key="7">
    <source>
        <dbReference type="Proteomes" id="UP000695022"/>
    </source>
</evidence>